<gene>
    <name evidence="2" type="ORF">CYMTET_3104</name>
</gene>
<accession>A0AAE0H3Y3</accession>
<dbReference type="AlphaFoldDB" id="A0AAE0H3Y3"/>
<protein>
    <submittedName>
        <fullName evidence="2">Uncharacterized protein</fullName>
    </submittedName>
</protein>
<reference evidence="2 3" key="1">
    <citation type="journal article" date="2015" name="Genome Biol. Evol.">
        <title>Comparative Genomics of a Bacterivorous Green Alga Reveals Evolutionary Causalities and Consequences of Phago-Mixotrophic Mode of Nutrition.</title>
        <authorList>
            <person name="Burns J.A."/>
            <person name="Paasch A."/>
            <person name="Narechania A."/>
            <person name="Kim E."/>
        </authorList>
    </citation>
    <scope>NUCLEOTIDE SEQUENCE [LARGE SCALE GENOMIC DNA]</scope>
    <source>
        <strain evidence="2 3">PLY_AMNH</strain>
    </source>
</reference>
<proteinExistence type="predicted"/>
<keyword evidence="3" id="KW-1185">Reference proteome</keyword>
<sequence>MHVEEAHQHTVADHAVVSAPMNAGGAGYSAGAPAVNTGGVHVGHPGVNYPAGGFLNARRAHVGGPIGAGYPATTVPVLAEEVHQHSVADHAVNRTWDVRSMGLAHDSAEAGTHPGLPTGAVAAGAGGAHADHSTGADAEDAKGGTSTPPVRAVGGLPAGVEVAGAGRARADRSARAAAAYAGEREGRAVRRPLQHTLQVVQLYCRRGQQRVEGLGQGSSMCGRTTLTTLSPTRNVNGVKIEILGPSTTDLRQVEFSRDED</sequence>
<dbReference type="Proteomes" id="UP001190700">
    <property type="component" value="Unassembled WGS sequence"/>
</dbReference>
<evidence type="ECO:0000313" key="3">
    <source>
        <dbReference type="Proteomes" id="UP001190700"/>
    </source>
</evidence>
<feature type="region of interest" description="Disordered" evidence="1">
    <location>
        <begin position="120"/>
        <end position="155"/>
    </location>
</feature>
<evidence type="ECO:0000313" key="2">
    <source>
        <dbReference type="EMBL" id="KAK3289493.1"/>
    </source>
</evidence>
<organism evidence="2 3">
    <name type="scientific">Cymbomonas tetramitiformis</name>
    <dbReference type="NCBI Taxonomy" id="36881"/>
    <lineage>
        <taxon>Eukaryota</taxon>
        <taxon>Viridiplantae</taxon>
        <taxon>Chlorophyta</taxon>
        <taxon>Pyramimonadophyceae</taxon>
        <taxon>Pyramimonadales</taxon>
        <taxon>Pyramimonadaceae</taxon>
        <taxon>Cymbomonas</taxon>
    </lineage>
</organism>
<comment type="caution">
    <text evidence="2">The sequence shown here is derived from an EMBL/GenBank/DDBJ whole genome shotgun (WGS) entry which is preliminary data.</text>
</comment>
<dbReference type="EMBL" id="LGRX02000123">
    <property type="protein sequence ID" value="KAK3289493.1"/>
    <property type="molecule type" value="Genomic_DNA"/>
</dbReference>
<evidence type="ECO:0000256" key="1">
    <source>
        <dbReference type="SAM" id="MobiDB-lite"/>
    </source>
</evidence>
<name>A0AAE0H3Y3_9CHLO</name>
<feature type="compositionally biased region" description="Basic and acidic residues" evidence="1">
    <location>
        <begin position="129"/>
        <end position="142"/>
    </location>
</feature>